<dbReference type="Pfam" id="PF13537">
    <property type="entry name" value="GATase_7"/>
    <property type="match status" value="1"/>
</dbReference>
<evidence type="ECO:0000259" key="4">
    <source>
        <dbReference type="Pfam" id="PF00733"/>
    </source>
</evidence>
<evidence type="ECO:0000313" key="7">
    <source>
        <dbReference type="Proteomes" id="UP001424459"/>
    </source>
</evidence>
<sequence>MRPKANSLRAARLSTPVYLSGMIGAVTWTRQRAEAVARKLVANEPSYGVLVRSGSGMCAMACSTLWSRIVEQRGDLAGISGDLSLSDRLIAHWAAHGPAVLNLAQVASAIAVWDDEARELSLVRDPLGFEPLYFVRGAEGAAFATRSDVFGRLDEAYRRPDLEALVADLSFRTNLGRSFFQGVEQVRPGEIVTIAEGQVSHYRWWNPDQTPLRFTSAKAMVREYRSLLEQSVVAAMAGGGRVLATHLSAGLDSSVVTAIAANVRAAGSRHVALTGVPDPALLPVGDIRLVNEGVLAAAVAGSLRAVEHRCVRARGDPVAAMIGAPSRYHQPLPNPHNQGLFASLQDEASVVGADRLLIAQTGNYTFSMSASARSLARGPWRRLRALVSGQSRPAKWFLRDDAALPDPAGPVPADGPARRLYHLRGMNPGALLHGVREHWRLRPVDPFADRRLVEFSLRLPEDQLAALGPRGLARSIAGDLLPLAVMRERRRGYQSADWISRCQRHADGFAALIAGCRDHDELSAVLDIDALDDALRRLRAITRPTAADERLYRIEWPRAVALAAFVLACDGWTLAAETS</sequence>
<dbReference type="InterPro" id="IPR017932">
    <property type="entry name" value="GATase_2_dom"/>
</dbReference>
<dbReference type="EMBL" id="BAABBR010000001">
    <property type="protein sequence ID" value="GAA4028835.1"/>
    <property type="molecule type" value="Genomic_DNA"/>
</dbReference>
<feature type="domain" description="Glutamine amidotransferase type-2" evidence="5">
    <location>
        <begin position="95"/>
        <end position="147"/>
    </location>
</feature>
<evidence type="ECO:0000256" key="1">
    <source>
        <dbReference type="ARBA" id="ARBA00005187"/>
    </source>
</evidence>
<dbReference type="SUPFAM" id="SSF56235">
    <property type="entry name" value="N-terminal nucleophile aminohydrolases (Ntn hydrolases)"/>
    <property type="match status" value="1"/>
</dbReference>
<dbReference type="Gene3D" id="3.40.50.620">
    <property type="entry name" value="HUPs"/>
    <property type="match status" value="1"/>
</dbReference>
<dbReference type="SUPFAM" id="SSF52402">
    <property type="entry name" value="Adenine nucleotide alpha hydrolases-like"/>
    <property type="match status" value="1"/>
</dbReference>
<feature type="domain" description="Asparagine synthetase" evidence="4">
    <location>
        <begin position="223"/>
        <end position="543"/>
    </location>
</feature>
<dbReference type="InterPro" id="IPR029055">
    <property type="entry name" value="Ntn_hydrolases_N"/>
</dbReference>
<protein>
    <recommendedName>
        <fullName evidence="2">asparagine synthase (glutamine-hydrolyzing)</fullName>
        <ecNumber evidence="2">6.3.5.4</ecNumber>
    </recommendedName>
</protein>
<proteinExistence type="predicted"/>
<dbReference type="EC" id="6.3.5.4" evidence="2"/>
<accession>A0ABP7TNJ3</accession>
<dbReference type="InterPro" id="IPR001962">
    <property type="entry name" value="Asn_synthase"/>
</dbReference>
<evidence type="ECO:0000256" key="3">
    <source>
        <dbReference type="ARBA" id="ARBA00048741"/>
    </source>
</evidence>
<reference evidence="7" key="1">
    <citation type="journal article" date="2019" name="Int. J. Syst. Evol. Microbiol.">
        <title>The Global Catalogue of Microorganisms (GCM) 10K type strain sequencing project: providing services to taxonomists for standard genome sequencing and annotation.</title>
        <authorList>
            <consortium name="The Broad Institute Genomics Platform"/>
            <consortium name="The Broad Institute Genome Sequencing Center for Infectious Disease"/>
            <person name="Wu L."/>
            <person name="Ma J."/>
        </authorList>
    </citation>
    <scope>NUCLEOTIDE SEQUENCE [LARGE SCALE GENOMIC DNA]</scope>
    <source>
        <strain evidence="7">JCM 17564</strain>
    </source>
</reference>
<dbReference type="InterPro" id="IPR014729">
    <property type="entry name" value="Rossmann-like_a/b/a_fold"/>
</dbReference>
<comment type="pathway">
    <text evidence="1">Amino-acid biosynthesis; L-asparagine biosynthesis; L-asparagine from L-aspartate (L-Gln route): step 1/1.</text>
</comment>
<dbReference type="InterPro" id="IPR051786">
    <property type="entry name" value="ASN_synthetase/amidase"/>
</dbReference>
<evidence type="ECO:0000256" key="2">
    <source>
        <dbReference type="ARBA" id="ARBA00012737"/>
    </source>
</evidence>
<evidence type="ECO:0000259" key="5">
    <source>
        <dbReference type="Pfam" id="PF13537"/>
    </source>
</evidence>
<evidence type="ECO:0000313" key="6">
    <source>
        <dbReference type="EMBL" id="GAA4028835.1"/>
    </source>
</evidence>
<name>A0ABP7TNJ3_9SPHN</name>
<gene>
    <name evidence="6" type="ORF">GCM10022281_04900</name>
</gene>
<comment type="catalytic activity">
    <reaction evidence="3">
        <text>L-aspartate + L-glutamine + ATP + H2O = L-asparagine + L-glutamate + AMP + diphosphate + H(+)</text>
        <dbReference type="Rhea" id="RHEA:12228"/>
        <dbReference type="ChEBI" id="CHEBI:15377"/>
        <dbReference type="ChEBI" id="CHEBI:15378"/>
        <dbReference type="ChEBI" id="CHEBI:29985"/>
        <dbReference type="ChEBI" id="CHEBI:29991"/>
        <dbReference type="ChEBI" id="CHEBI:30616"/>
        <dbReference type="ChEBI" id="CHEBI:33019"/>
        <dbReference type="ChEBI" id="CHEBI:58048"/>
        <dbReference type="ChEBI" id="CHEBI:58359"/>
        <dbReference type="ChEBI" id="CHEBI:456215"/>
        <dbReference type="EC" id="6.3.5.4"/>
    </reaction>
</comment>
<dbReference type="Proteomes" id="UP001424459">
    <property type="component" value="Unassembled WGS sequence"/>
</dbReference>
<dbReference type="PANTHER" id="PTHR43284:SF1">
    <property type="entry name" value="ASPARAGINE SYNTHETASE"/>
    <property type="match status" value="1"/>
</dbReference>
<organism evidence="6 7">
    <name type="scientific">Sphingomonas rosea</name>
    <dbReference type="NCBI Taxonomy" id="335605"/>
    <lineage>
        <taxon>Bacteria</taxon>
        <taxon>Pseudomonadati</taxon>
        <taxon>Pseudomonadota</taxon>
        <taxon>Alphaproteobacteria</taxon>
        <taxon>Sphingomonadales</taxon>
        <taxon>Sphingomonadaceae</taxon>
        <taxon>Sphingomonas</taxon>
    </lineage>
</organism>
<dbReference type="Pfam" id="PF00733">
    <property type="entry name" value="Asn_synthase"/>
    <property type="match status" value="1"/>
</dbReference>
<dbReference type="Gene3D" id="3.60.20.10">
    <property type="entry name" value="Glutamine Phosphoribosylpyrophosphate, subunit 1, domain 1"/>
    <property type="match status" value="1"/>
</dbReference>
<comment type="caution">
    <text evidence="6">The sequence shown here is derived from an EMBL/GenBank/DDBJ whole genome shotgun (WGS) entry which is preliminary data.</text>
</comment>
<keyword evidence="7" id="KW-1185">Reference proteome</keyword>
<dbReference type="PANTHER" id="PTHR43284">
    <property type="entry name" value="ASPARAGINE SYNTHETASE (GLUTAMINE-HYDROLYZING)"/>
    <property type="match status" value="1"/>
</dbReference>